<keyword evidence="6" id="KW-0227">DNA damage</keyword>
<dbReference type="GO" id="GO:0006302">
    <property type="term" value="P:double-strand break repair"/>
    <property type="evidence" value="ECO:0007669"/>
    <property type="project" value="TreeGrafter"/>
</dbReference>
<comment type="subcellular location">
    <subcellularLocation>
        <location evidence="6">Cytoplasm</location>
    </subcellularLocation>
</comment>
<dbReference type="InterPro" id="IPR001238">
    <property type="entry name" value="DNA-binding_RecF"/>
</dbReference>
<evidence type="ECO:0000313" key="9">
    <source>
        <dbReference type="Proteomes" id="UP000249396"/>
    </source>
</evidence>
<keyword evidence="1 6" id="KW-0963">Cytoplasm</keyword>
<gene>
    <name evidence="6" type="primary">recF</name>
    <name evidence="8" type="ORF">DM484_22440</name>
</gene>
<dbReference type="InterPro" id="IPR003593">
    <property type="entry name" value="AAA+_ATPase"/>
</dbReference>
<dbReference type="GO" id="GO:0009432">
    <property type="term" value="P:SOS response"/>
    <property type="evidence" value="ECO:0007669"/>
    <property type="project" value="UniProtKB-UniRule"/>
</dbReference>
<keyword evidence="6" id="KW-0742">SOS response</keyword>
<comment type="caution">
    <text evidence="8">The sequence shown here is derived from an EMBL/GenBank/DDBJ whole genome shotgun (WGS) entry which is preliminary data.</text>
</comment>
<dbReference type="InterPro" id="IPR027417">
    <property type="entry name" value="P-loop_NTPase"/>
</dbReference>
<dbReference type="GO" id="GO:0006260">
    <property type="term" value="P:DNA replication"/>
    <property type="evidence" value="ECO:0007669"/>
    <property type="project" value="UniProtKB-UniRule"/>
</dbReference>
<dbReference type="SMART" id="SM00382">
    <property type="entry name" value="AAA"/>
    <property type="match status" value="1"/>
</dbReference>
<keyword evidence="4 6" id="KW-0067">ATP-binding</keyword>
<comment type="similarity">
    <text evidence="6">Belongs to the RecF family.</text>
</comment>
<organism evidence="8 9">
    <name type="scientific">Candidatus Methylumidiphilus alinenensis</name>
    <dbReference type="NCBI Taxonomy" id="2202197"/>
    <lineage>
        <taxon>Bacteria</taxon>
        <taxon>Pseudomonadati</taxon>
        <taxon>Pseudomonadota</taxon>
        <taxon>Gammaproteobacteria</taxon>
        <taxon>Methylococcales</taxon>
        <taxon>Candidatus Methylumidiphilus</taxon>
    </lineage>
</organism>
<dbReference type="HAMAP" id="MF_00365">
    <property type="entry name" value="RecF"/>
    <property type="match status" value="1"/>
</dbReference>
<protein>
    <recommendedName>
        <fullName evidence="6">DNA replication and repair protein RecF</fullName>
    </recommendedName>
</protein>
<evidence type="ECO:0000256" key="2">
    <source>
        <dbReference type="ARBA" id="ARBA00022705"/>
    </source>
</evidence>
<accession>A0A2W4SQ19</accession>
<dbReference type="GO" id="GO:0005524">
    <property type="term" value="F:ATP binding"/>
    <property type="evidence" value="ECO:0007669"/>
    <property type="project" value="UniProtKB-UniRule"/>
</dbReference>
<sequence length="358" mass="39666">MTLCKLDVCNVRNIESASITPSPRLNFIFGPNGSGKTSLLEAIHILGRARSFRSTQAGLVIRFQQDSLMVTGRVRDGEGLEPIPIGLRLSRRKREIALAGTRLQTSAELIRAFPVLLIQPSSSTLLDGLPKARRQFLDWGAFHLDGGFLDNWRGYTRALSQRNALLRSGTNRGIEIWNHELARYGTIVNCARVTYVERLRPYFHAAASHFLGSVPFDLVTMAGWEAGKPLGEVFRTEIAQDLRDGYTHSGPHKGDFQVQAEGRPAKNYLSRGQMKLLVFALLLAQSHLLEESLGAKGCVLIDDLASELDSDNRGRLLGFLNQRQAQFFITATDPRLLEQAGLAELAVFQVENGRVTSV</sequence>
<proteinExistence type="inferred from homology"/>
<dbReference type="EMBL" id="QJPH01000454">
    <property type="protein sequence ID" value="PZN73557.1"/>
    <property type="molecule type" value="Genomic_DNA"/>
</dbReference>
<dbReference type="PANTHER" id="PTHR32182:SF0">
    <property type="entry name" value="DNA REPLICATION AND REPAIR PROTEIN RECF"/>
    <property type="match status" value="1"/>
</dbReference>
<dbReference type="InterPro" id="IPR042174">
    <property type="entry name" value="RecF_2"/>
</dbReference>
<evidence type="ECO:0000256" key="1">
    <source>
        <dbReference type="ARBA" id="ARBA00022490"/>
    </source>
</evidence>
<dbReference type="AlphaFoldDB" id="A0A2W4SQ19"/>
<dbReference type="SUPFAM" id="SSF52540">
    <property type="entry name" value="P-loop containing nucleoside triphosphate hydrolases"/>
    <property type="match status" value="1"/>
</dbReference>
<keyword evidence="2 6" id="KW-0235">DNA replication</keyword>
<evidence type="ECO:0000256" key="5">
    <source>
        <dbReference type="ARBA" id="ARBA00023125"/>
    </source>
</evidence>
<dbReference type="Pfam" id="PF02463">
    <property type="entry name" value="SMC_N"/>
    <property type="match status" value="1"/>
</dbReference>
<dbReference type="Proteomes" id="UP000249396">
    <property type="component" value="Unassembled WGS sequence"/>
</dbReference>
<evidence type="ECO:0000256" key="6">
    <source>
        <dbReference type="HAMAP-Rule" id="MF_00365"/>
    </source>
</evidence>
<evidence type="ECO:0000256" key="4">
    <source>
        <dbReference type="ARBA" id="ARBA00022840"/>
    </source>
</evidence>
<dbReference type="Gene3D" id="3.40.50.300">
    <property type="entry name" value="P-loop containing nucleotide triphosphate hydrolases"/>
    <property type="match status" value="1"/>
</dbReference>
<evidence type="ECO:0000256" key="3">
    <source>
        <dbReference type="ARBA" id="ARBA00022741"/>
    </source>
</evidence>
<dbReference type="GO" id="GO:0003697">
    <property type="term" value="F:single-stranded DNA binding"/>
    <property type="evidence" value="ECO:0007669"/>
    <property type="project" value="UniProtKB-UniRule"/>
</dbReference>
<comment type="function">
    <text evidence="6">The RecF protein is involved in DNA metabolism; it is required for DNA replication and normal SOS inducibility. RecF binds preferentially to single-stranded, linear DNA. It also seems to bind ATP.</text>
</comment>
<feature type="domain" description="AAA+ ATPase" evidence="7">
    <location>
        <begin position="22"/>
        <end position="356"/>
    </location>
</feature>
<feature type="binding site" evidence="6">
    <location>
        <begin position="30"/>
        <end position="37"/>
    </location>
    <ligand>
        <name>ATP</name>
        <dbReference type="ChEBI" id="CHEBI:30616"/>
    </ligand>
</feature>
<dbReference type="GO" id="GO:0000731">
    <property type="term" value="P:DNA synthesis involved in DNA repair"/>
    <property type="evidence" value="ECO:0007669"/>
    <property type="project" value="TreeGrafter"/>
</dbReference>
<dbReference type="NCBIfam" id="TIGR00611">
    <property type="entry name" value="recf"/>
    <property type="match status" value="1"/>
</dbReference>
<name>A0A2W4SQ19_9GAMM</name>
<evidence type="ECO:0000313" key="8">
    <source>
        <dbReference type="EMBL" id="PZN73557.1"/>
    </source>
</evidence>
<keyword evidence="6" id="KW-0234">DNA repair</keyword>
<keyword evidence="3 6" id="KW-0547">Nucleotide-binding</keyword>
<reference evidence="8 9" key="1">
    <citation type="journal article" date="2018" name="Aquat. Microb. Ecol.">
        <title>Gammaproteobacterial methanotrophs dominate.</title>
        <authorList>
            <person name="Rissanen A.J."/>
            <person name="Saarenheimo J."/>
            <person name="Tiirola M."/>
            <person name="Peura S."/>
            <person name="Aalto S.L."/>
            <person name="Karvinen A."/>
            <person name="Nykanen H."/>
        </authorList>
    </citation>
    <scope>NUCLEOTIDE SEQUENCE [LARGE SCALE GENOMIC DNA]</scope>
    <source>
        <strain evidence="8">AMbin10</strain>
    </source>
</reference>
<evidence type="ECO:0000259" key="7">
    <source>
        <dbReference type="SMART" id="SM00382"/>
    </source>
</evidence>
<keyword evidence="5 6" id="KW-0238">DNA-binding</keyword>
<dbReference type="PANTHER" id="PTHR32182">
    <property type="entry name" value="DNA REPLICATION AND REPAIR PROTEIN RECF"/>
    <property type="match status" value="1"/>
</dbReference>
<dbReference type="InterPro" id="IPR003395">
    <property type="entry name" value="RecF/RecN/SMC_N"/>
</dbReference>
<dbReference type="GO" id="GO:0005737">
    <property type="term" value="C:cytoplasm"/>
    <property type="evidence" value="ECO:0007669"/>
    <property type="project" value="UniProtKB-SubCell"/>
</dbReference>
<dbReference type="Gene3D" id="1.20.1050.90">
    <property type="entry name" value="RecF/RecN/SMC, N-terminal domain"/>
    <property type="match status" value="1"/>
</dbReference>